<accession>A0ABN4Z0C4</accession>
<keyword evidence="1" id="KW-1133">Transmembrane helix</keyword>
<dbReference type="InterPro" id="IPR032637">
    <property type="entry name" value="Phage_holin-like"/>
</dbReference>
<dbReference type="Pfam" id="PF16931">
    <property type="entry name" value="Phage_holin_8"/>
    <property type="match status" value="1"/>
</dbReference>
<evidence type="ECO:0000313" key="3">
    <source>
        <dbReference type="Proteomes" id="UP000192380"/>
    </source>
</evidence>
<gene>
    <name evidence="2" type="ORF">DSJ_10985</name>
</gene>
<dbReference type="Proteomes" id="UP000192380">
    <property type="component" value="Chromosome"/>
</dbReference>
<feature type="transmembrane region" description="Helical" evidence="1">
    <location>
        <begin position="30"/>
        <end position="46"/>
    </location>
</feature>
<sequence>MVGEPVSAVTATTLTLTSVTFASLFADTPAGVYVGAFAGAVVYVLSSQELSRFAQVGYFVASFLIGILGADFTTAILNGMLGKHLPDGVTIGNWLGATVAAAVGVCILISLRKIDPKTILSRLISGGSGDGNVK</sequence>
<keyword evidence="3" id="KW-1185">Reference proteome</keyword>
<evidence type="ECO:0000256" key="1">
    <source>
        <dbReference type="SAM" id="Phobius"/>
    </source>
</evidence>
<keyword evidence="1" id="KW-0472">Membrane</keyword>
<reference evidence="2 3" key="1">
    <citation type="submission" date="2016-10" db="EMBL/GenBank/DDBJ databases">
        <title>Complete Genome Assembly of Pantoea stewartii subsp. stewartii DC283, a Corn Pathogen.</title>
        <authorList>
            <person name="Duong D.A."/>
            <person name="Stevens A.M."/>
            <person name="Jensen R.V."/>
        </authorList>
    </citation>
    <scope>NUCLEOTIDE SEQUENCE [LARGE SCALE GENOMIC DNA]</scope>
    <source>
        <strain evidence="2 3">DC283</strain>
    </source>
</reference>
<feature type="transmembrane region" description="Helical" evidence="1">
    <location>
        <begin position="58"/>
        <end position="79"/>
    </location>
</feature>
<protein>
    <recommendedName>
        <fullName evidence="4">Holin</fullName>
    </recommendedName>
</protein>
<dbReference type="EMBL" id="CP017581">
    <property type="protein sequence ID" value="ARF49816.1"/>
    <property type="molecule type" value="Genomic_DNA"/>
</dbReference>
<evidence type="ECO:0008006" key="4">
    <source>
        <dbReference type="Google" id="ProtNLM"/>
    </source>
</evidence>
<organism evidence="2 3">
    <name type="scientific">Pantoea stewartii subsp. stewartii DC283</name>
    <dbReference type="NCBI Taxonomy" id="660596"/>
    <lineage>
        <taxon>Bacteria</taxon>
        <taxon>Pseudomonadati</taxon>
        <taxon>Pseudomonadota</taxon>
        <taxon>Gammaproteobacteria</taxon>
        <taxon>Enterobacterales</taxon>
        <taxon>Erwiniaceae</taxon>
        <taxon>Pantoea</taxon>
    </lineage>
</organism>
<feature type="transmembrane region" description="Helical" evidence="1">
    <location>
        <begin position="91"/>
        <end position="111"/>
    </location>
</feature>
<dbReference type="RefSeq" id="WP_044242156.1">
    <property type="nucleotide sequence ID" value="NZ_AHIE01000018.1"/>
</dbReference>
<keyword evidence="1" id="KW-0812">Transmembrane</keyword>
<evidence type="ECO:0000313" key="2">
    <source>
        <dbReference type="EMBL" id="ARF49816.1"/>
    </source>
</evidence>
<proteinExistence type="predicted"/>
<name>A0ABN4Z0C4_PANSE</name>